<keyword evidence="3" id="KW-1185">Reference proteome</keyword>
<sequence>MTVLFRMFQDIRCYVSLFNDVTPTVSKYWSGPVEMSTYTHSEIEAYSCVAGDVACNAAPAVISEAGNWSGTMNNP</sequence>
<evidence type="ECO:0000313" key="1">
    <source>
        <dbReference type="EMBL" id="EKX43518.1"/>
    </source>
</evidence>
<name>L1J4Q7_GUITC</name>
<dbReference type="RefSeq" id="XP_005830498.1">
    <property type="nucleotide sequence ID" value="XM_005830441.1"/>
</dbReference>
<dbReference type="EnsemblProtists" id="EKX43518">
    <property type="protein sequence ID" value="EKX43518"/>
    <property type="gene ID" value="GUITHDRAFT_110638"/>
</dbReference>
<dbReference type="Proteomes" id="UP000011087">
    <property type="component" value="Unassembled WGS sequence"/>
</dbReference>
<evidence type="ECO:0000313" key="2">
    <source>
        <dbReference type="EnsemblProtists" id="EKX43518"/>
    </source>
</evidence>
<dbReference type="EMBL" id="JH993010">
    <property type="protein sequence ID" value="EKX43518.1"/>
    <property type="molecule type" value="Genomic_DNA"/>
</dbReference>
<proteinExistence type="predicted"/>
<dbReference type="AlphaFoldDB" id="L1J4Q7"/>
<dbReference type="HOGENOM" id="CLU_2781289_0_0_1"/>
<reference evidence="2" key="3">
    <citation type="submission" date="2016-03" db="UniProtKB">
        <authorList>
            <consortium name="EnsemblProtists"/>
        </authorList>
    </citation>
    <scope>IDENTIFICATION</scope>
</reference>
<accession>L1J4Q7</accession>
<dbReference type="GeneID" id="17300062"/>
<reference evidence="1 3" key="1">
    <citation type="journal article" date="2012" name="Nature">
        <title>Algal genomes reveal evolutionary mosaicism and the fate of nucleomorphs.</title>
        <authorList>
            <consortium name="DOE Joint Genome Institute"/>
            <person name="Curtis B.A."/>
            <person name="Tanifuji G."/>
            <person name="Burki F."/>
            <person name="Gruber A."/>
            <person name="Irimia M."/>
            <person name="Maruyama S."/>
            <person name="Arias M.C."/>
            <person name="Ball S.G."/>
            <person name="Gile G.H."/>
            <person name="Hirakawa Y."/>
            <person name="Hopkins J.F."/>
            <person name="Kuo A."/>
            <person name="Rensing S.A."/>
            <person name="Schmutz J."/>
            <person name="Symeonidi A."/>
            <person name="Elias M."/>
            <person name="Eveleigh R.J."/>
            <person name="Herman E.K."/>
            <person name="Klute M.J."/>
            <person name="Nakayama T."/>
            <person name="Obornik M."/>
            <person name="Reyes-Prieto A."/>
            <person name="Armbrust E.V."/>
            <person name="Aves S.J."/>
            <person name="Beiko R.G."/>
            <person name="Coutinho P."/>
            <person name="Dacks J.B."/>
            <person name="Durnford D.G."/>
            <person name="Fast N.M."/>
            <person name="Green B.R."/>
            <person name="Grisdale C.J."/>
            <person name="Hempel F."/>
            <person name="Henrissat B."/>
            <person name="Hoppner M.P."/>
            <person name="Ishida K."/>
            <person name="Kim E."/>
            <person name="Koreny L."/>
            <person name="Kroth P.G."/>
            <person name="Liu Y."/>
            <person name="Malik S.B."/>
            <person name="Maier U.G."/>
            <person name="McRose D."/>
            <person name="Mock T."/>
            <person name="Neilson J.A."/>
            <person name="Onodera N.T."/>
            <person name="Poole A.M."/>
            <person name="Pritham E.J."/>
            <person name="Richards T.A."/>
            <person name="Rocap G."/>
            <person name="Roy S.W."/>
            <person name="Sarai C."/>
            <person name="Schaack S."/>
            <person name="Shirato S."/>
            <person name="Slamovits C.H."/>
            <person name="Spencer D.F."/>
            <person name="Suzuki S."/>
            <person name="Worden A.Z."/>
            <person name="Zauner S."/>
            <person name="Barry K."/>
            <person name="Bell C."/>
            <person name="Bharti A.K."/>
            <person name="Crow J.A."/>
            <person name="Grimwood J."/>
            <person name="Kramer R."/>
            <person name="Lindquist E."/>
            <person name="Lucas S."/>
            <person name="Salamov A."/>
            <person name="McFadden G.I."/>
            <person name="Lane C.E."/>
            <person name="Keeling P.J."/>
            <person name="Gray M.W."/>
            <person name="Grigoriev I.V."/>
            <person name="Archibald J.M."/>
        </authorList>
    </citation>
    <scope>NUCLEOTIDE SEQUENCE</scope>
    <source>
        <strain evidence="1 3">CCMP2712</strain>
    </source>
</reference>
<dbReference type="PaxDb" id="55529-EKX43518"/>
<protein>
    <submittedName>
        <fullName evidence="1 2">Uncharacterized protein</fullName>
    </submittedName>
</protein>
<evidence type="ECO:0000313" key="3">
    <source>
        <dbReference type="Proteomes" id="UP000011087"/>
    </source>
</evidence>
<reference evidence="3" key="2">
    <citation type="submission" date="2012-11" db="EMBL/GenBank/DDBJ databases">
        <authorList>
            <person name="Kuo A."/>
            <person name="Curtis B.A."/>
            <person name="Tanifuji G."/>
            <person name="Burki F."/>
            <person name="Gruber A."/>
            <person name="Irimia M."/>
            <person name="Maruyama S."/>
            <person name="Arias M.C."/>
            <person name="Ball S.G."/>
            <person name="Gile G.H."/>
            <person name="Hirakawa Y."/>
            <person name="Hopkins J.F."/>
            <person name="Rensing S.A."/>
            <person name="Schmutz J."/>
            <person name="Symeonidi A."/>
            <person name="Elias M."/>
            <person name="Eveleigh R.J."/>
            <person name="Herman E.K."/>
            <person name="Klute M.J."/>
            <person name="Nakayama T."/>
            <person name="Obornik M."/>
            <person name="Reyes-Prieto A."/>
            <person name="Armbrust E.V."/>
            <person name="Aves S.J."/>
            <person name="Beiko R.G."/>
            <person name="Coutinho P."/>
            <person name="Dacks J.B."/>
            <person name="Durnford D.G."/>
            <person name="Fast N.M."/>
            <person name="Green B.R."/>
            <person name="Grisdale C."/>
            <person name="Hempe F."/>
            <person name="Henrissat B."/>
            <person name="Hoppner M.P."/>
            <person name="Ishida K.-I."/>
            <person name="Kim E."/>
            <person name="Koreny L."/>
            <person name="Kroth P.G."/>
            <person name="Liu Y."/>
            <person name="Malik S.-B."/>
            <person name="Maier U.G."/>
            <person name="McRose D."/>
            <person name="Mock T."/>
            <person name="Neilson J.A."/>
            <person name="Onodera N.T."/>
            <person name="Poole A.M."/>
            <person name="Pritham E.J."/>
            <person name="Richards T.A."/>
            <person name="Rocap G."/>
            <person name="Roy S.W."/>
            <person name="Sarai C."/>
            <person name="Schaack S."/>
            <person name="Shirato S."/>
            <person name="Slamovits C.H."/>
            <person name="Spencer D.F."/>
            <person name="Suzuki S."/>
            <person name="Worden A.Z."/>
            <person name="Zauner S."/>
            <person name="Barry K."/>
            <person name="Bell C."/>
            <person name="Bharti A.K."/>
            <person name="Crow J.A."/>
            <person name="Grimwood J."/>
            <person name="Kramer R."/>
            <person name="Lindquist E."/>
            <person name="Lucas S."/>
            <person name="Salamov A."/>
            <person name="McFadden G.I."/>
            <person name="Lane C.E."/>
            <person name="Keeling P.J."/>
            <person name="Gray M.W."/>
            <person name="Grigoriev I.V."/>
            <person name="Archibald J.M."/>
        </authorList>
    </citation>
    <scope>NUCLEOTIDE SEQUENCE</scope>
    <source>
        <strain evidence="3">CCMP2712</strain>
    </source>
</reference>
<dbReference type="KEGG" id="gtt:GUITHDRAFT_110638"/>
<gene>
    <name evidence="1" type="ORF">GUITHDRAFT_110638</name>
</gene>
<organism evidence="1">
    <name type="scientific">Guillardia theta (strain CCMP2712)</name>
    <name type="common">Cryptophyte</name>
    <dbReference type="NCBI Taxonomy" id="905079"/>
    <lineage>
        <taxon>Eukaryota</taxon>
        <taxon>Cryptophyceae</taxon>
        <taxon>Pyrenomonadales</taxon>
        <taxon>Geminigeraceae</taxon>
        <taxon>Guillardia</taxon>
    </lineage>
</organism>